<dbReference type="EMBL" id="JALPRX010000064">
    <property type="protein sequence ID" value="MCK8785700.1"/>
    <property type="molecule type" value="Genomic_DNA"/>
</dbReference>
<keyword evidence="3" id="KW-0028">Amino-acid biosynthesis</keyword>
<comment type="cofactor">
    <cofactor evidence="3">
        <name>pyridoxal 5'-phosphate</name>
        <dbReference type="ChEBI" id="CHEBI:597326"/>
    </cofactor>
    <text evidence="3">Binds 1 pyridoxal phosphate per subunit.</text>
</comment>
<dbReference type="SUPFAM" id="SSF53383">
    <property type="entry name" value="PLP-dependent transferases"/>
    <property type="match status" value="1"/>
</dbReference>
<dbReference type="Gene3D" id="3.90.1150.10">
    <property type="entry name" value="Aspartate Aminotransferase, domain 1"/>
    <property type="match status" value="1"/>
</dbReference>
<sequence length="406" mass="42904">MIPALMPTYNRADLAFERGEGAWLWTADGRRFLDFGAGIATSSLGHHHPHLTAAIVEQATQVLHVSNLYRVPQAERLAARLVETSFADSAFFCNSGAEANEGMVKAMRKAMAETGRPERYRMICFEGAFHGRTLAMLSATGNAKYLAGFGPPVDGFDHVPFGNMNAVRAAITDRTAGIMIEPVQGEGGVRPAEARFLQELRATCDEFGLLLGLDEVQTGMGRTGRLWAHQWAGIEPDVISSAKGIAGGVPMGAILAKEHVAKHLKPGTHGTTFGGGPLACAAANAVLDVILAPGFLDGVQRVAALLWQALEGLATRHAGIVEGVRGQGLLVGLKLAPAVTNGDLQNAAVAEGLLTVAAGENVLRLAPPLVIGEAEVRDAAERLDRALTRCAQAAQHRQAQQRQAAQ</sequence>
<dbReference type="HAMAP" id="MF_01107">
    <property type="entry name" value="ArgD_aminotrans_3"/>
    <property type="match status" value="1"/>
</dbReference>
<comment type="subcellular location">
    <subcellularLocation>
        <location evidence="3">Cytoplasm</location>
    </subcellularLocation>
</comment>
<dbReference type="GO" id="GO:0003992">
    <property type="term" value="F:N2-acetyl-L-ornithine:2-oxoglutarate 5-aminotransferase activity"/>
    <property type="evidence" value="ECO:0007669"/>
    <property type="project" value="UniProtKB-UniRule"/>
</dbReference>
<dbReference type="NCBIfam" id="NF002325">
    <property type="entry name" value="PRK01278.1"/>
    <property type="match status" value="1"/>
</dbReference>
<reference evidence="4" key="1">
    <citation type="submission" date="2022-04" db="EMBL/GenBank/DDBJ databases">
        <title>Roseomonas acroporae sp. nov., isolated from coral Acropora digitifera.</title>
        <authorList>
            <person name="Sun H."/>
        </authorList>
    </citation>
    <scope>NUCLEOTIDE SEQUENCE</scope>
    <source>
        <strain evidence="4">NAR14</strain>
    </source>
</reference>
<comment type="miscellaneous">
    <text evidence="3">May also have succinyldiaminopimelate aminotransferase activity, thus carrying out the corresponding step in lysine biosynthesis.</text>
</comment>
<dbReference type="GO" id="GO:0006526">
    <property type="term" value="P:L-arginine biosynthetic process"/>
    <property type="evidence" value="ECO:0007669"/>
    <property type="project" value="UniProtKB-UniRule"/>
</dbReference>
<dbReference type="PANTHER" id="PTHR11986:SF113">
    <property type="entry name" value="SUCCINYLORNITHINE TRANSAMINASE"/>
    <property type="match status" value="1"/>
</dbReference>
<feature type="modified residue" description="N6-(pyridoxal phosphate)lysine" evidence="3">
    <location>
        <position position="243"/>
    </location>
</feature>
<evidence type="ECO:0000256" key="1">
    <source>
        <dbReference type="ARBA" id="ARBA00022576"/>
    </source>
</evidence>
<feature type="binding site" evidence="3">
    <location>
        <position position="132"/>
    </location>
    <ligand>
        <name>N(2)-acetyl-L-ornithine</name>
        <dbReference type="ChEBI" id="CHEBI:57805"/>
    </ligand>
</feature>
<dbReference type="InterPro" id="IPR050103">
    <property type="entry name" value="Class-III_PLP-dep_AT"/>
</dbReference>
<feature type="binding site" evidence="3">
    <location>
        <begin position="96"/>
        <end position="97"/>
    </location>
    <ligand>
        <name>pyridoxal 5'-phosphate</name>
        <dbReference type="ChEBI" id="CHEBI:597326"/>
    </ligand>
</feature>
<dbReference type="PIRSF" id="PIRSF000521">
    <property type="entry name" value="Transaminase_4ab_Lys_Orn"/>
    <property type="match status" value="1"/>
</dbReference>
<dbReference type="InterPro" id="IPR015421">
    <property type="entry name" value="PyrdxlP-dep_Trfase_major"/>
</dbReference>
<keyword evidence="1 3" id="KW-0032">Aminotransferase</keyword>
<feature type="binding site" evidence="3">
    <location>
        <position position="129"/>
    </location>
    <ligand>
        <name>pyridoxal 5'-phosphate</name>
        <dbReference type="ChEBI" id="CHEBI:597326"/>
    </ligand>
</feature>
<dbReference type="PANTHER" id="PTHR11986">
    <property type="entry name" value="AMINOTRANSFERASE CLASS III"/>
    <property type="match status" value="1"/>
</dbReference>
<comment type="pathway">
    <text evidence="3">Amino-acid biosynthesis; L-arginine biosynthesis; N(2)-acetyl-L-ornithine from L-glutamate: step 4/4.</text>
</comment>
<feature type="binding site" evidence="3">
    <location>
        <begin position="214"/>
        <end position="217"/>
    </location>
    <ligand>
        <name>pyridoxal 5'-phosphate</name>
        <dbReference type="ChEBI" id="CHEBI:597326"/>
    </ligand>
</feature>
<proteinExistence type="inferred from homology"/>
<keyword evidence="2 3" id="KW-0663">Pyridoxal phosphate</keyword>
<organism evidence="4 5">
    <name type="scientific">Roseomonas acroporae</name>
    <dbReference type="NCBI Taxonomy" id="2937791"/>
    <lineage>
        <taxon>Bacteria</taxon>
        <taxon>Pseudomonadati</taxon>
        <taxon>Pseudomonadota</taxon>
        <taxon>Alphaproteobacteria</taxon>
        <taxon>Acetobacterales</taxon>
        <taxon>Roseomonadaceae</taxon>
        <taxon>Roseomonas</taxon>
    </lineage>
</organism>
<dbReference type="Proteomes" id="UP001139516">
    <property type="component" value="Unassembled WGS sequence"/>
</dbReference>
<dbReference type="EC" id="2.6.1.11" evidence="3"/>
<dbReference type="InterPro" id="IPR005814">
    <property type="entry name" value="Aminotrans_3"/>
</dbReference>
<dbReference type="NCBIfam" id="TIGR00707">
    <property type="entry name" value="argD"/>
    <property type="match status" value="1"/>
</dbReference>
<evidence type="ECO:0000313" key="5">
    <source>
        <dbReference type="Proteomes" id="UP001139516"/>
    </source>
</evidence>
<keyword evidence="3" id="KW-0055">Arginine biosynthesis</keyword>
<dbReference type="FunFam" id="3.40.640.10:FF:000004">
    <property type="entry name" value="Acetylornithine aminotransferase"/>
    <property type="match status" value="1"/>
</dbReference>
<protein>
    <recommendedName>
        <fullName evidence="3">Acetylornithine aminotransferase</fullName>
        <shortName evidence="3">ACOAT</shortName>
        <ecNumber evidence="3">2.6.1.11</ecNumber>
    </recommendedName>
</protein>
<comment type="subunit">
    <text evidence="3">Homodimer.</text>
</comment>
<feature type="binding site" evidence="3">
    <location>
        <position position="272"/>
    </location>
    <ligand>
        <name>pyridoxal 5'-phosphate</name>
        <dbReference type="ChEBI" id="CHEBI:597326"/>
    </ligand>
</feature>
<evidence type="ECO:0000313" key="4">
    <source>
        <dbReference type="EMBL" id="MCK8785700.1"/>
    </source>
</evidence>
<dbReference type="Gene3D" id="3.40.640.10">
    <property type="entry name" value="Type I PLP-dependent aspartate aminotransferase-like (Major domain)"/>
    <property type="match status" value="1"/>
</dbReference>
<keyword evidence="3" id="KW-0963">Cytoplasm</keyword>
<dbReference type="GO" id="GO:0030170">
    <property type="term" value="F:pyridoxal phosphate binding"/>
    <property type="evidence" value="ECO:0007669"/>
    <property type="project" value="InterPro"/>
</dbReference>
<keyword evidence="3" id="KW-0808">Transferase</keyword>
<dbReference type="RefSeq" id="WP_248667817.1">
    <property type="nucleotide sequence ID" value="NZ_JALPRX010000064.1"/>
</dbReference>
<dbReference type="InterPro" id="IPR015424">
    <property type="entry name" value="PyrdxlP-dep_Trfase"/>
</dbReference>
<dbReference type="Pfam" id="PF00202">
    <property type="entry name" value="Aminotran_3"/>
    <property type="match status" value="1"/>
</dbReference>
<keyword evidence="5" id="KW-1185">Reference proteome</keyword>
<dbReference type="GO" id="GO:0042802">
    <property type="term" value="F:identical protein binding"/>
    <property type="evidence" value="ECO:0007669"/>
    <property type="project" value="TreeGrafter"/>
</dbReference>
<comment type="similarity">
    <text evidence="3">Belongs to the class-III pyridoxal-phosphate-dependent aminotransferase family. ArgD subfamily.</text>
</comment>
<dbReference type="CDD" id="cd00610">
    <property type="entry name" value="OAT_like"/>
    <property type="match status" value="1"/>
</dbReference>
<evidence type="ECO:0000256" key="2">
    <source>
        <dbReference type="ARBA" id="ARBA00022898"/>
    </source>
</evidence>
<comment type="caution">
    <text evidence="4">The sequence shown here is derived from an EMBL/GenBank/DDBJ whole genome shotgun (WGS) entry which is preliminary data.</text>
</comment>
<name>A0A9X2BY72_9PROT</name>
<dbReference type="GO" id="GO:0005737">
    <property type="term" value="C:cytoplasm"/>
    <property type="evidence" value="ECO:0007669"/>
    <property type="project" value="UniProtKB-SubCell"/>
</dbReference>
<comment type="catalytic activity">
    <reaction evidence="3">
        <text>N(2)-acetyl-L-ornithine + 2-oxoglutarate = N-acetyl-L-glutamate 5-semialdehyde + L-glutamate</text>
        <dbReference type="Rhea" id="RHEA:18049"/>
        <dbReference type="ChEBI" id="CHEBI:16810"/>
        <dbReference type="ChEBI" id="CHEBI:29123"/>
        <dbReference type="ChEBI" id="CHEBI:29985"/>
        <dbReference type="ChEBI" id="CHEBI:57805"/>
        <dbReference type="EC" id="2.6.1.11"/>
    </reaction>
</comment>
<accession>A0A9X2BY72</accession>
<dbReference type="InterPro" id="IPR015422">
    <property type="entry name" value="PyrdxlP-dep_Trfase_small"/>
</dbReference>
<dbReference type="InterPro" id="IPR004636">
    <property type="entry name" value="AcOrn/SuccOrn_fam"/>
</dbReference>
<dbReference type="AlphaFoldDB" id="A0A9X2BY72"/>
<feature type="binding site" evidence="3">
    <location>
        <position position="271"/>
    </location>
    <ligand>
        <name>N(2)-acetyl-L-ornithine</name>
        <dbReference type="ChEBI" id="CHEBI:57805"/>
    </ligand>
</feature>
<gene>
    <name evidence="3" type="primary">argD</name>
    <name evidence="4" type="ORF">M0638_15040</name>
</gene>
<evidence type="ECO:0000256" key="3">
    <source>
        <dbReference type="HAMAP-Rule" id="MF_01107"/>
    </source>
</evidence>